<dbReference type="Gene3D" id="3.40.50.1820">
    <property type="entry name" value="alpha/beta hydrolase"/>
    <property type="match status" value="1"/>
</dbReference>
<dbReference type="GO" id="GO:0008236">
    <property type="term" value="F:serine-type peptidase activity"/>
    <property type="evidence" value="ECO:0007669"/>
    <property type="project" value="InterPro"/>
</dbReference>
<dbReference type="EMBL" id="CP064946">
    <property type="protein sequence ID" value="QPH48742.1"/>
    <property type="molecule type" value="Genomic_DNA"/>
</dbReference>
<dbReference type="SUPFAM" id="SSF82171">
    <property type="entry name" value="DPP6 N-terminal domain-like"/>
    <property type="match status" value="1"/>
</dbReference>
<evidence type="ECO:0000313" key="2">
    <source>
        <dbReference type="EMBL" id="QPH48742.1"/>
    </source>
</evidence>
<protein>
    <submittedName>
        <fullName evidence="2">S9 family peptidase</fullName>
    </submittedName>
</protein>
<proteinExistence type="predicted"/>
<accession>A0A7S9Q811</accession>
<sequence>MNETPVSSPEAEFTAAQAVAAGTDFAELKVGDAGLFWVEFRPADDACRIWHWHHHQARCLTPDGFSVRSRVYEYGGGSFCLGGDGLVFVNEKDQQVYTQPLDNTPPRALTHDPACRYGDVQWHGGQALAVEERHGETVEHRLVALAEGTRQVLVEGADFYASPTVSPDGERLAWIEWDRPAQPWTVTRLMTCRREASGQWGPAQTVAAGDESLQQPRFDEANRLYCLSDRDGFWQPWGERDDGWQALASEPADHAAAPWQLGASTWLALGPQHYLATWFEAGFGQLGLRTPDGRTERFASAYTRFRHLAMDATCVYAIAASPISPAAVIAIARDTHEVSILAGGAEVLPAHRVSMPHSFHCGTGSALAHGFFYPAAGSTTPSPLIVFIHGGPTSACYPVLDPRIQFWTQRGFAVADLNYRGSSGYGRAYRHALHLRWGQSDVEDACSAVERLAADGLIDKTKVFIRGGSAGGYTALCALAFREVFRAGASLYGVSDPVALARATHKFEGDYLDWLIGDPEQDAERYRQRTPLLHAERIKVPVVFFQGELDAVVVPEQTRAMLAALNANGIEAQAHFYAGERHGFRKARNLEHALEQEWRFYCKVLEQH</sequence>
<name>A0A7S9Q811_9PSED</name>
<reference evidence="2 3" key="1">
    <citation type="submission" date="2020-11" db="EMBL/GenBank/DDBJ databases">
        <title>Pseudomonas fulva producing VIM-24.</title>
        <authorList>
            <person name="Liu S."/>
        </authorList>
    </citation>
    <scope>NUCLEOTIDE SEQUENCE [LARGE SCALE GENOMIC DNA]</scope>
    <source>
        <strain evidence="2 3">ZDHY414</strain>
    </source>
</reference>
<organism evidence="2 3">
    <name type="scientific">Pseudomonas fulva</name>
    <dbReference type="NCBI Taxonomy" id="47880"/>
    <lineage>
        <taxon>Bacteria</taxon>
        <taxon>Pseudomonadati</taxon>
        <taxon>Pseudomonadota</taxon>
        <taxon>Gammaproteobacteria</taxon>
        <taxon>Pseudomonadales</taxon>
        <taxon>Pseudomonadaceae</taxon>
        <taxon>Pseudomonas</taxon>
    </lineage>
</organism>
<dbReference type="PANTHER" id="PTHR43056">
    <property type="entry name" value="PEPTIDASE S9 PROLYL OLIGOPEPTIDASE"/>
    <property type="match status" value="1"/>
</dbReference>
<gene>
    <name evidence="2" type="ORF">IZU98_20605</name>
</gene>
<dbReference type="Proteomes" id="UP000594430">
    <property type="component" value="Chromosome"/>
</dbReference>
<dbReference type="GO" id="GO:0006508">
    <property type="term" value="P:proteolysis"/>
    <property type="evidence" value="ECO:0007669"/>
    <property type="project" value="InterPro"/>
</dbReference>
<dbReference type="RefSeq" id="WP_111475127.1">
    <property type="nucleotide sequence ID" value="NZ_CP064943.1"/>
</dbReference>
<dbReference type="InterPro" id="IPR050585">
    <property type="entry name" value="Xaa-Pro_dipeptidyl-ppase/CocE"/>
</dbReference>
<dbReference type="InterPro" id="IPR011042">
    <property type="entry name" value="6-blade_b-propeller_TolB-like"/>
</dbReference>
<dbReference type="InterPro" id="IPR029058">
    <property type="entry name" value="AB_hydrolase_fold"/>
</dbReference>
<dbReference type="PANTHER" id="PTHR43056:SF5">
    <property type="entry name" value="PEPTIDASE S9 PROLYL OLIGOPEPTIDASE CATALYTIC DOMAIN-CONTAINING PROTEIN"/>
    <property type="match status" value="1"/>
</dbReference>
<evidence type="ECO:0000313" key="3">
    <source>
        <dbReference type="Proteomes" id="UP000594430"/>
    </source>
</evidence>
<feature type="domain" description="Peptidase S9 prolyl oligopeptidase catalytic" evidence="1">
    <location>
        <begin position="401"/>
        <end position="606"/>
    </location>
</feature>
<dbReference type="AlphaFoldDB" id="A0A7S9Q811"/>
<dbReference type="Pfam" id="PF00326">
    <property type="entry name" value="Peptidase_S9"/>
    <property type="match status" value="1"/>
</dbReference>
<dbReference type="Gene3D" id="2.120.10.30">
    <property type="entry name" value="TolB, C-terminal domain"/>
    <property type="match status" value="1"/>
</dbReference>
<dbReference type="SUPFAM" id="SSF53474">
    <property type="entry name" value="alpha/beta-Hydrolases"/>
    <property type="match status" value="1"/>
</dbReference>
<dbReference type="InterPro" id="IPR001375">
    <property type="entry name" value="Peptidase_S9_cat"/>
</dbReference>
<evidence type="ECO:0000259" key="1">
    <source>
        <dbReference type="Pfam" id="PF00326"/>
    </source>
</evidence>